<gene>
    <name evidence="1" type="ORF">RH061_11200</name>
</gene>
<evidence type="ECO:0000313" key="1">
    <source>
        <dbReference type="EMBL" id="WNF25009.1"/>
    </source>
</evidence>
<evidence type="ECO:0008006" key="3">
    <source>
        <dbReference type="Google" id="ProtNLM"/>
    </source>
</evidence>
<accession>A0ABY9VM33</accession>
<organism evidence="1 2">
    <name type="scientific">Mesobacillus jeotgali</name>
    <dbReference type="NCBI Taxonomy" id="129985"/>
    <lineage>
        <taxon>Bacteria</taxon>
        <taxon>Bacillati</taxon>
        <taxon>Bacillota</taxon>
        <taxon>Bacilli</taxon>
        <taxon>Bacillales</taxon>
        <taxon>Bacillaceae</taxon>
        <taxon>Mesobacillus</taxon>
    </lineage>
</organism>
<dbReference type="Proteomes" id="UP001303324">
    <property type="component" value="Chromosome"/>
</dbReference>
<sequence length="97" mass="10822">MKTLSPVFYIGTIQIGTVQDASCVNFGNSFPKDFTSQKNQNQGFGSISGDNNDIHDIISRLTQRNIAEIFGDTGGDEQQPEWLENLLKSQQVQIEQE</sequence>
<protein>
    <recommendedName>
        <fullName evidence="3">Spore germination protein</fullName>
    </recommendedName>
</protein>
<reference evidence="1 2" key="1">
    <citation type="submission" date="2023-09" db="EMBL/GenBank/DDBJ databases">
        <title>Microbial mechanism of fulvic acid promoting antimony reduction mineralization in rice fields.</title>
        <authorList>
            <person name="Chen G."/>
            <person name="Lan J."/>
        </authorList>
    </citation>
    <scope>NUCLEOTIDE SEQUENCE [LARGE SCALE GENOMIC DNA]</scope>
    <source>
        <strain evidence="1 2">PS1</strain>
    </source>
</reference>
<proteinExistence type="predicted"/>
<dbReference type="RefSeq" id="WP_311076116.1">
    <property type="nucleotide sequence ID" value="NZ_CP134494.1"/>
</dbReference>
<name>A0ABY9VM33_9BACI</name>
<keyword evidence="2" id="KW-1185">Reference proteome</keyword>
<dbReference type="EMBL" id="CP134494">
    <property type="protein sequence ID" value="WNF25009.1"/>
    <property type="molecule type" value="Genomic_DNA"/>
</dbReference>
<evidence type="ECO:0000313" key="2">
    <source>
        <dbReference type="Proteomes" id="UP001303324"/>
    </source>
</evidence>